<organism evidence="2 3">
    <name type="scientific">Apiospora saccharicola</name>
    <dbReference type="NCBI Taxonomy" id="335842"/>
    <lineage>
        <taxon>Eukaryota</taxon>
        <taxon>Fungi</taxon>
        <taxon>Dikarya</taxon>
        <taxon>Ascomycota</taxon>
        <taxon>Pezizomycotina</taxon>
        <taxon>Sordariomycetes</taxon>
        <taxon>Xylariomycetidae</taxon>
        <taxon>Amphisphaeriales</taxon>
        <taxon>Apiosporaceae</taxon>
        <taxon>Apiospora</taxon>
    </lineage>
</organism>
<dbReference type="InterPro" id="IPR038656">
    <property type="entry name" value="Peptidase_G1_sf"/>
</dbReference>
<dbReference type="InterPro" id="IPR013320">
    <property type="entry name" value="ConA-like_dom_sf"/>
</dbReference>
<name>A0ABR1VNF3_9PEZI</name>
<dbReference type="EMBL" id="JAQQWM010000003">
    <property type="protein sequence ID" value="KAK8072728.1"/>
    <property type="molecule type" value="Genomic_DNA"/>
</dbReference>
<dbReference type="Pfam" id="PF01828">
    <property type="entry name" value="Peptidase_A4"/>
    <property type="match status" value="1"/>
</dbReference>
<evidence type="ECO:0000313" key="2">
    <source>
        <dbReference type="EMBL" id="KAK8072728.1"/>
    </source>
</evidence>
<dbReference type="PANTHER" id="PTHR37536:SF1">
    <property type="entry name" value="ASPERGILLOPEPSIN, PUTAITVE (AFU_ORTHOLOGUE AFUA_7G01200)"/>
    <property type="match status" value="1"/>
</dbReference>
<keyword evidence="3" id="KW-1185">Reference proteome</keyword>
<gene>
    <name evidence="2" type="ORF">PG996_006076</name>
</gene>
<proteinExistence type="predicted"/>
<evidence type="ECO:0000313" key="3">
    <source>
        <dbReference type="Proteomes" id="UP001446871"/>
    </source>
</evidence>
<keyword evidence="1" id="KW-0732">Signal</keyword>
<sequence>MNFIALIAALLCACANFALAAPFTELRRQRAAERARARSSSPLILANGSTAATKSRTSTNWSGAYLIGEGFLSVTAEITVPVPKPGTNTAGEDSTASAWVGIGGETCKDTILQTGIDMNISKLDFVTYDAWFEWFPDVSHTFTDMVIIAGDTITMTVASNGTTGGTATILNQRSGQQKVAEFVWEPDLCQTSAEWIVEDMKTLDGTLFPFANFQNVAFTNTVAQTSSQFLGVKDATVVDILRLLSSGSVVVAKEAKFSISLACAALASRLSFWYRHNNANSSPAKDKATIPKEMARPNVTRVRAVFSEAHASFVSPICCFSEASARRTLVSAAVEASVAFMIMPGVNG</sequence>
<dbReference type="Proteomes" id="UP001446871">
    <property type="component" value="Unassembled WGS sequence"/>
</dbReference>
<reference evidence="2 3" key="1">
    <citation type="submission" date="2023-01" db="EMBL/GenBank/DDBJ databases">
        <title>Analysis of 21 Apiospora genomes using comparative genomics revels a genus with tremendous synthesis potential of carbohydrate active enzymes and secondary metabolites.</title>
        <authorList>
            <person name="Sorensen T."/>
        </authorList>
    </citation>
    <scope>NUCLEOTIDE SEQUENCE [LARGE SCALE GENOMIC DNA]</scope>
    <source>
        <strain evidence="2 3">CBS 83171</strain>
    </source>
</reference>
<protein>
    <submittedName>
        <fullName evidence="2">Peptidase A4 family-domain-containing protein</fullName>
    </submittedName>
</protein>
<dbReference type="PANTHER" id="PTHR37536">
    <property type="entry name" value="PUTATIVE (AFU_ORTHOLOGUE AFUA_3G02970)-RELATED"/>
    <property type="match status" value="1"/>
</dbReference>
<dbReference type="PRINTS" id="PR00977">
    <property type="entry name" value="SCYTLDPTASE"/>
</dbReference>
<dbReference type="Gene3D" id="2.60.120.700">
    <property type="entry name" value="Peptidase G1"/>
    <property type="match status" value="1"/>
</dbReference>
<dbReference type="SUPFAM" id="SSF49899">
    <property type="entry name" value="Concanavalin A-like lectins/glucanases"/>
    <property type="match status" value="1"/>
</dbReference>
<accession>A0ABR1VNF3</accession>
<evidence type="ECO:0000256" key="1">
    <source>
        <dbReference type="SAM" id="SignalP"/>
    </source>
</evidence>
<feature type="chain" id="PRO_5047167922" evidence="1">
    <location>
        <begin position="21"/>
        <end position="348"/>
    </location>
</feature>
<dbReference type="CDD" id="cd13426">
    <property type="entry name" value="Peptidase_G1"/>
    <property type="match status" value="1"/>
</dbReference>
<feature type="signal peptide" evidence="1">
    <location>
        <begin position="1"/>
        <end position="20"/>
    </location>
</feature>
<comment type="caution">
    <text evidence="2">The sequence shown here is derived from an EMBL/GenBank/DDBJ whole genome shotgun (WGS) entry which is preliminary data.</text>
</comment>
<dbReference type="InterPro" id="IPR000250">
    <property type="entry name" value="Peptidase_G1"/>
</dbReference>